<keyword evidence="1" id="KW-0732">Signal</keyword>
<organism evidence="2 3">
    <name type="scientific">Mariniblastus fucicola</name>
    <dbReference type="NCBI Taxonomy" id="980251"/>
    <lineage>
        <taxon>Bacteria</taxon>
        <taxon>Pseudomonadati</taxon>
        <taxon>Planctomycetota</taxon>
        <taxon>Planctomycetia</taxon>
        <taxon>Pirellulales</taxon>
        <taxon>Pirellulaceae</taxon>
        <taxon>Mariniblastus</taxon>
    </lineage>
</organism>
<dbReference type="STRING" id="980251.GCA_001642875_00913"/>
<gene>
    <name evidence="2" type="ORF">MFFC18_46560</name>
</gene>
<proteinExistence type="predicted"/>
<dbReference type="KEGG" id="mff:MFFC18_46560"/>
<evidence type="ECO:0000313" key="3">
    <source>
        <dbReference type="Proteomes" id="UP000322214"/>
    </source>
</evidence>
<evidence type="ECO:0000256" key="1">
    <source>
        <dbReference type="SAM" id="SignalP"/>
    </source>
</evidence>
<evidence type="ECO:0000313" key="2">
    <source>
        <dbReference type="EMBL" id="QEG24734.1"/>
    </source>
</evidence>
<accession>A0A5B9PEP8</accession>
<feature type="chain" id="PRO_5022886344" evidence="1">
    <location>
        <begin position="23"/>
        <end position="247"/>
    </location>
</feature>
<dbReference type="RefSeq" id="WP_148619047.1">
    <property type="nucleotide sequence ID" value="NZ_CP042912.1"/>
</dbReference>
<feature type="signal peptide" evidence="1">
    <location>
        <begin position="1"/>
        <end position="22"/>
    </location>
</feature>
<dbReference type="EMBL" id="CP042912">
    <property type="protein sequence ID" value="QEG24734.1"/>
    <property type="molecule type" value="Genomic_DNA"/>
</dbReference>
<dbReference type="OrthoDB" id="4859398at2"/>
<name>A0A5B9PEP8_9BACT</name>
<protein>
    <submittedName>
        <fullName evidence="2">Uncharacterized protein</fullName>
    </submittedName>
</protein>
<dbReference type="Proteomes" id="UP000322214">
    <property type="component" value="Chromosome"/>
</dbReference>
<keyword evidence="3" id="KW-1185">Reference proteome</keyword>
<sequence length="247" mass="27751" precursor="true">MERILQLAVLLAAIALPKASMAQLSLIQKIAAQAPRNQTTLPSWDALPLHKHALVQAQMTQNGDGAIWRTRLERPNSQGSVDIMDTRNFTLLDYRKMFHEARTPEPYEMVGRWRGVNKGIVELAGYRQFIKEIVPTPCDLRGDNILVEQVSNDLLRSIGWAPIAGMPEEGYVSRVGAFQIQPPCGNGKFKHGAVFSYRDGDNLRSDPVRLLVDKLVVLDRNHLLGRVTADFGPIKIPLSYFTLERVR</sequence>
<dbReference type="AlphaFoldDB" id="A0A5B9PEP8"/>
<reference evidence="2" key="1">
    <citation type="submission" date="2019-08" db="EMBL/GenBank/DDBJ databases">
        <title>Deep-cultivation of Planctomycetes and their phenomic and genomic characterization uncovers novel biology.</title>
        <authorList>
            <person name="Wiegand S."/>
            <person name="Jogler M."/>
            <person name="Boedeker C."/>
            <person name="Pinto D."/>
            <person name="Vollmers J."/>
            <person name="Rivas-Marin E."/>
            <person name="Kohn T."/>
            <person name="Peeters S.H."/>
            <person name="Heuer A."/>
            <person name="Rast P."/>
            <person name="Oberbeckmann S."/>
            <person name="Bunk B."/>
            <person name="Jeske O."/>
            <person name="Meyerdierks A."/>
            <person name="Storesund J.E."/>
            <person name="Kallscheuer N."/>
            <person name="Luecker S."/>
            <person name="Lage O.M."/>
            <person name="Pohl T."/>
            <person name="Merkel B.J."/>
            <person name="Hornburger P."/>
            <person name="Mueller R.-W."/>
            <person name="Bruemmer F."/>
            <person name="Labrenz M."/>
            <person name="Spormann A.M."/>
            <person name="Op den Camp H."/>
            <person name="Overmann J."/>
            <person name="Amann R."/>
            <person name="Jetten M.S.M."/>
            <person name="Mascher T."/>
            <person name="Medema M.H."/>
            <person name="Devos D.P."/>
            <person name="Kaster A.-K."/>
            <person name="Ovreas L."/>
            <person name="Rohde M."/>
            <person name="Galperin M.Y."/>
            <person name="Jogler C."/>
        </authorList>
    </citation>
    <scope>NUCLEOTIDE SEQUENCE [LARGE SCALE GENOMIC DNA]</scope>
    <source>
        <strain evidence="2">FC18</strain>
    </source>
</reference>